<dbReference type="InterPro" id="IPR006977">
    <property type="entry name" value="Yip1_dom"/>
</dbReference>
<evidence type="ECO:0000256" key="2">
    <source>
        <dbReference type="ARBA" id="ARBA00010596"/>
    </source>
</evidence>
<evidence type="ECO:0000256" key="1">
    <source>
        <dbReference type="ARBA" id="ARBA00004141"/>
    </source>
</evidence>
<dbReference type="AlphaFoldDB" id="W4JV78"/>
<keyword evidence="3 6" id="KW-0812">Transmembrane</keyword>
<dbReference type="GO" id="GO:0016192">
    <property type="term" value="P:vesicle-mediated transport"/>
    <property type="evidence" value="ECO:0007669"/>
    <property type="project" value="InterPro"/>
</dbReference>
<comment type="subcellular location">
    <subcellularLocation>
        <location evidence="6">Golgi apparatus membrane</location>
        <topology evidence="6">Multi-pass membrane protein</topology>
    </subcellularLocation>
    <subcellularLocation>
        <location evidence="1">Membrane</location>
        <topology evidence="1">Multi-pass membrane protein</topology>
    </subcellularLocation>
</comment>
<evidence type="ECO:0000259" key="7">
    <source>
        <dbReference type="Pfam" id="PF04893"/>
    </source>
</evidence>
<dbReference type="eggNOG" id="KOG3114">
    <property type="taxonomic scope" value="Eukaryota"/>
</dbReference>
<dbReference type="GO" id="GO:0031267">
    <property type="term" value="F:small GTPase binding"/>
    <property type="evidence" value="ECO:0007669"/>
    <property type="project" value="InterPro"/>
</dbReference>
<evidence type="ECO:0000256" key="6">
    <source>
        <dbReference type="RuleBase" id="RU361264"/>
    </source>
</evidence>
<sequence>MAYVAVESDDRVEDPRLEYNSFLPDENAPTQTTRAQGVNASRGYIQDGAKTSTSFWNIEYYQTHFDVDTQTVISRCLTTLYPLSPTYKSAHLTPSPDLYGPFWTLTTLIFTLFVTSSLASSISSYLSAQEVTYDFTLLSVAVGLVYAYGVGLPVILWGLLRYWGIVGPGGEGWGLVEALSVWGYGMFAWIPVSVLCVIPVPLVRWVLTGIAFVLSGYFLVVNFYPILASADAKPVRLLIVVVAALHAALALVFKVLFFSYYVVHEIGVPDPIGTRS</sequence>
<dbReference type="Proteomes" id="UP000030671">
    <property type="component" value="Unassembled WGS sequence"/>
</dbReference>
<dbReference type="KEGG" id="hir:HETIRDRAFT_147860"/>
<feature type="transmembrane region" description="Helical" evidence="6">
    <location>
        <begin position="179"/>
        <end position="198"/>
    </location>
</feature>
<organism evidence="8 9">
    <name type="scientific">Heterobasidion irregulare (strain TC 32-1)</name>
    <dbReference type="NCBI Taxonomy" id="747525"/>
    <lineage>
        <taxon>Eukaryota</taxon>
        <taxon>Fungi</taxon>
        <taxon>Dikarya</taxon>
        <taxon>Basidiomycota</taxon>
        <taxon>Agaricomycotina</taxon>
        <taxon>Agaricomycetes</taxon>
        <taxon>Russulales</taxon>
        <taxon>Bondarzewiaceae</taxon>
        <taxon>Heterobasidion</taxon>
        <taxon>Heterobasidion annosum species complex</taxon>
    </lineage>
</organism>
<feature type="transmembrane region" description="Helical" evidence="6">
    <location>
        <begin position="102"/>
        <end position="123"/>
    </location>
</feature>
<evidence type="ECO:0000256" key="3">
    <source>
        <dbReference type="ARBA" id="ARBA00022692"/>
    </source>
</evidence>
<keyword evidence="4 6" id="KW-1133">Transmembrane helix</keyword>
<dbReference type="PANTHER" id="PTHR12822:SF2">
    <property type="entry name" value="PROTEIN YIPF"/>
    <property type="match status" value="1"/>
</dbReference>
<dbReference type="GeneID" id="20667232"/>
<feature type="transmembrane region" description="Helical" evidence="6">
    <location>
        <begin position="237"/>
        <end position="263"/>
    </location>
</feature>
<feature type="domain" description="Yip1" evidence="7">
    <location>
        <begin position="94"/>
        <end position="252"/>
    </location>
</feature>
<comment type="similarity">
    <text evidence="2 6">Belongs to the YIP1 family.</text>
</comment>
<dbReference type="FunCoup" id="W4JV78">
    <property type="interactions" value="241"/>
</dbReference>
<keyword evidence="9" id="KW-1185">Reference proteome</keyword>
<dbReference type="PANTHER" id="PTHR12822">
    <property type="entry name" value="PROTEIN YIPF"/>
    <property type="match status" value="1"/>
</dbReference>
<dbReference type="EMBL" id="KI925463">
    <property type="protein sequence ID" value="ETW77442.1"/>
    <property type="molecule type" value="Genomic_DNA"/>
</dbReference>
<proteinExistence type="inferred from homology"/>
<dbReference type="OrthoDB" id="10256463at2759"/>
<dbReference type="InterPro" id="IPR039765">
    <property type="entry name" value="Yip5/YIPF1/YIPF2"/>
</dbReference>
<feature type="transmembrane region" description="Helical" evidence="6">
    <location>
        <begin position="205"/>
        <end position="225"/>
    </location>
</feature>
<dbReference type="Pfam" id="PF04893">
    <property type="entry name" value="Yip1"/>
    <property type="match status" value="1"/>
</dbReference>
<dbReference type="RefSeq" id="XP_009550946.1">
    <property type="nucleotide sequence ID" value="XM_009552651.1"/>
</dbReference>
<protein>
    <recommendedName>
        <fullName evidence="6">Protein YIP</fullName>
    </recommendedName>
</protein>
<evidence type="ECO:0000256" key="4">
    <source>
        <dbReference type="ARBA" id="ARBA00022989"/>
    </source>
</evidence>
<feature type="transmembrane region" description="Helical" evidence="6">
    <location>
        <begin position="135"/>
        <end position="159"/>
    </location>
</feature>
<evidence type="ECO:0000313" key="9">
    <source>
        <dbReference type="Proteomes" id="UP000030671"/>
    </source>
</evidence>
<name>W4JV78_HETIT</name>
<gene>
    <name evidence="8" type="ORF">HETIRDRAFT_147860</name>
</gene>
<accession>W4JV78</accession>
<dbReference type="HOGENOM" id="CLU_059606_2_1_1"/>
<evidence type="ECO:0000313" key="8">
    <source>
        <dbReference type="EMBL" id="ETW77442.1"/>
    </source>
</evidence>
<reference evidence="8 9" key="1">
    <citation type="journal article" date="2012" name="New Phytol.">
        <title>Insight into trade-off between wood decay and parasitism from the genome of a fungal forest pathogen.</title>
        <authorList>
            <person name="Olson A."/>
            <person name="Aerts A."/>
            <person name="Asiegbu F."/>
            <person name="Belbahri L."/>
            <person name="Bouzid O."/>
            <person name="Broberg A."/>
            <person name="Canback B."/>
            <person name="Coutinho P.M."/>
            <person name="Cullen D."/>
            <person name="Dalman K."/>
            <person name="Deflorio G."/>
            <person name="van Diepen L.T."/>
            <person name="Dunand C."/>
            <person name="Duplessis S."/>
            <person name="Durling M."/>
            <person name="Gonthier P."/>
            <person name="Grimwood J."/>
            <person name="Fossdal C.G."/>
            <person name="Hansson D."/>
            <person name="Henrissat B."/>
            <person name="Hietala A."/>
            <person name="Himmelstrand K."/>
            <person name="Hoffmeister D."/>
            <person name="Hogberg N."/>
            <person name="James T.Y."/>
            <person name="Karlsson M."/>
            <person name="Kohler A."/>
            <person name="Kues U."/>
            <person name="Lee Y.H."/>
            <person name="Lin Y.C."/>
            <person name="Lind M."/>
            <person name="Lindquist E."/>
            <person name="Lombard V."/>
            <person name="Lucas S."/>
            <person name="Lunden K."/>
            <person name="Morin E."/>
            <person name="Murat C."/>
            <person name="Park J."/>
            <person name="Raffaello T."/>
            <person name="Rouze P."/>
            <person name="Salamov A."/>
            <person name="Schmutz J."/>
            <person name="Solheim H."/>
            <person name="Stahlberg J."/>
            <person name="Velez H."/>
            <person name="de Vries R.P."/>
            <person name="Wiebenga A."/>
            <person name="Woodward S."/>
            <person name="Yakovlev I."/>
            <person name="Garbelotto M."/>
            <person name="Martin F."/>
            <person name="Grigoriev I.V."/>
            <person name="Stenlid J."/>
        </authorList>
    </citation>
    <scope>NUCLEOTIDE SEQUENCE [LARGE SCALE GENOMIC DNA]</scope>
    <source>
        <strain evidence="8 9">TC 32-1</strain>
    </source>
</reference>
<dbReference type="InParanoid" id="W4JV78"/>
<evidence type="ECO:0000256" key="5">
    <source>
        <dbReference type="ARBA" id="ARBA00023136"/>
    </source>
</evidence>
<dbReference type="GO" id="GO:0000139">
    <property type="term" value="C:Golgi membrane"/>
    <property type="evidence" value="ECO:0007669"/>
    <property type="project" value="UniProtKB-SubCell"/>
</dbReference>
<dbReference type="STRING" id="747525.W4JV78"/>
<keyword evidence="5 6" id="KW-0472">Membrane</keyword>